<keyword evidence="9" id="KW-0862">Zinc</keyword>
<comment type="catalytic activity">
    <reaction evidence="1">
        <text>S-ubiquitinyl-[E2 ubiquitin-conjugating enzyme]-L-cysteine + [acceptor protein]-L-lysine = [E2 ubiquitin-conjugating enzyme]-L-cysteine + N(6)-ubiquitinyl-[acceptor protein]-L-lysine.</text>
        <dbReference type="EC" id="2.3.2.27"/>
    </reaction>
</comment>
<keyword evidence="4" id="KW-0808">Transferase</keyword>
<comment type="subcellular location">
    <subcellularLocation>
        <location evidence="2">Membrane</location>
        <topology evidence="2">Multi-pass membrane protein</topology>
    </subcellularLocation>
</comment>
<dbReference type="EC" id="2.3.2.27" evidence="3"/>
<feature type="transmembrane region" description="Helical" evidence="12">
    <location>
        <begin position="218"/>
        <end position="237"/>
    </location>
</feature>
<keyword evidence="11 12" id="KW-0472">Membrane</keyword>
<evidence type="ECO:0000313" key="14">
    <source>
        <dbReference type="EMBL" id="WXA95267.1"/>
    </source>
</evidence>
<evidence type="ECO:0000256" key="2">
    <source>
        <dbReference type="ARBA" id="ARBA00004141"/>
    </source>
</evidence>
<gene>
    <name evidence="14" type="ORF">LZC95_00235</name>
</gene>
<keyword evidence="15" id="KW-1185">Reference proteome</keyword>
<evidence type="ECO:0000256" key="1">
    <source>
        <dbReference type="ARBA" id="ARBA00000900"/>
    </source>
</evidence>
<evidence type="ECO:0000256" key="8">
    <source>
        <dbReference type="ARBA" id="ARBA00022786"/>
    </source>
</evidence>
<keyword evidence="10 12" id="KW-1133">Transmembrane helix</keyword>
<dbReference type="Pfam" id="PF12483">
    <property type="entry name" value="GIDE"/>
    <property type="match status" value="1"/>
</dbReference>
<dbReference type="RefSeq" id="WP_394845875.1">
    <property type="nucleotide sequence ID" value="NZ_CP089982.1"/>
</dbReference>
<keyword evidence="7" id="KW-0863">Zinc-finger</keyword>
<evidence type="ECO:0000256" key="7">
    <source>
        <dbReference type="ARBA" id="ARBA00022771"/>
    </source>
</evidence>
<keyword evidence="8" id="KW-0833">Ubl conjugation pathway</keyword>
<dbReference type="Proteomes" id="UP001379533">
    <property type="component" value="Chromosome"/>
</dbReference>
<evidence type="ECO:0000256" key="12">
    <source>
        <dbReference type="SAM" id="Phobius"/>
    </source>
</evidence>
<dbReference type="EMBL" id="CP089982">
    <property type="protein sequence ID" value="WXA95267.1"/>
    <property type="molecule type" value="Genomic_DNA"/>
</dbReference>
<organism evidence="14 15">
    <name type="scientific">Pendulispora brunnea</name>
    <dbReference type="NCBI Taxonomy" id="2905690"/>
    <lineage>
        <taxon>Bacteria</taxon>
        <taxon>Pseudomonadati</taxon>
        <taxon>Myxococcota</taxon>
        <taxon>Myxococcia</taxon>
        <taxon>Myxococcales</taxon>
        <taxon>Sorangiineae</taxon>
        <taxon>Pendulisporaceae</taxon>
        <taxon>Pendulispora</taxon>
    </lineage>
</organism>
<evidence type="ECO:0000256" key="3">
    <source>
        <dbReference type="ARBA" id="ARBA00012483"/>
    </source>
</evidence>
<keyword evidence="6" id="KW-0479">Metal-binding</keyword>
<proteinExistence type="predicted"/>
<name>A0ABZ2K9A5_9BACT</name>
<sequence length="238" mass="24587">MHTLGLVVVAAGLVGVIWGIFQRLKAGRLSGAPLVRTGDAAARGAHVASSDGAISVQGNVICQRPLVSPVTGTACLYYSLKTVASWKEGETEKSKVLEDRKMAARFAIDDGSGPVWIDASNGGDFEPEQRKSESKGAGLLGGITGADLAFGNYKLSTGSLSLGTKYEVTETLLPVVPRLYACGRTVEHGIAEPGWRSLILSAKSRDELLASAARGAKLFVAGGVAALGAGAVMTFLGQ</sequence>
<accession>A0ABZ2K9A5</accession>
<evidence type="ECO:0000256" key="9">
    <source>
        <dbReference type="ARBA" id="ARBA00022833"/>
    </source>
</evidence>
<protein>
    <recommendedName>
        <fullName evidence="3">RING-type E3 ubiquitin transferase</fullName>
        <ecNumber evidence="3">2.3.2.27</ecNumber>
    </recommendedName>
</protein>
<evidence type="ECO:0000256" key="6">
    <source>
        <dbReference type="ARBA" id="ARBA00022723"/>
    </source>
</evidence>
<evidence type="ECO:0000313" key="15">
    <source>
        <dbReference type="Proteomes" id="UP001379533"/>
    </source>
</evidence>
<reference evidence="14 15" key="1">
    <citation type="submission" date="2021-12" db="EMBL/GenBank/DDBJ databases">
        <title>Discovery of the Pendulisporaceae a myxobacterial family with distinct sporulation behavior and unique specialized metabolism.</title>
        <authorList>
            <person name="Garcia R."/>
            <person name="Popoff A."/>
            <person name="Bader C.D."/>
            <person name="Loehr J."/>
            <person name="Walesch S."/>
            <person name="Walt C."/>
            <person name="Boldt J."/>
            <person name="Bunk B."/>
            <person name="Haeckl F.J.F.P.J."/>
            <person name="Gunesch A.P."/>
            <person name="Birkelbach J."/>
            <person name="Nuebel U."/>
            <person name="Pietschmann T."/>
            <person name="Bach T."/>
            <person name="Mueller R."/>
        </authorList>
    </citation>
    <scope>NUCLEOTIDE SEQUENCE [LARGE SCALE GENOMIC DNA]</scope>
    <source>
        <strain evidence="14 15">MSr12523</strain>
    </source>
</reference>
<feature type="transmembrane region" description="Helical" evidence="12">
    <location>
        <begin position="6"/>
        <end position="24"/>
    </location>
</feature>
<evidence type="ECO:0000256" key="11">
    <source>
        <dbReference type="ARBA" id="ARBA00023136"/>
    </source>
</evidence>
<evidence type="ECO:0000256" key="10">
    <source>
        <dbReference type="ARBA" id="ARBA00022989"/>
    </source>
</evidence>
<feature type="domain" description="E3 Ubiquitin ligase MUL1-like" evidence="13">
    <location>
        <begin position="88"/>
        <end position="226"/>
    </location>
</feature>
<evidence type="ECO:0000259" key="13">
    <source>
        <dbReference type="Pfam" id="PF12483"/>
    </source>
</evidence>
<evidence type="ECO:0000256" key="5">
    <source>
        <dbReference type="ARBA" id="ARBA00022692"/>
    </source>
</evidence>
<dbReference type="InterPro" id="IPR022170">
    <property type="entry name" value="MUL1-like"/>
</dbReference>
<keyword evidence="5 12" id="KW-0812">Transmembrane</keyword>
<evidence type="ECO:0000256" key="4">
    <source>
        <dbReference type="ARBA" id="ARBA00022679"/>
    </source>
</evidence>